<feature type="transmembrane region" description="Helical" evidence="8">
    <location>
        <begin position="204"/>
        <end position="222"/>
    </location>
</feature>
<dbReference type="InterPro" id="IPR004638">
    <property type="entry name" value="EmrB-like"/>
</dbReference>
<feature type="transmembrane region" description="Helical" evidence="8">
    <location>
        <begin position="335"/>
        <end position="354"/>
    </location>
</feature>
<feature type="transmembrane region" description="Helical" evidence="8">
    <location>
        <begin position="483"/>
        <end position="502"/>
    </location>
</feature>
<dbReference type="InterPro" id="IPR020846">
    <property type="entry name" value="MFS_dom"/>
</dbReference>
<feature type="transmembrane region" description="Helical" evidence="8">
    <location>
        <begin position="12"/>
        <end position="34"/>
    </location>
</feature>
<evidence type="ECO:0000256" key="3">
    <source>
        <dbReference type="ARBA" id="ARBA00022475"/>
    </source>
</evidence>
<evidence type="ECO:0000256" key="8">
    <source>
        <dbReference type="SAM" id="Phobius"/>
    </source>
</evidence>
<evidence type="ECO:0000313" key="11">
    <source>
        <dbReference type="Proteomes" id="UP000186218"/>
    </source>
</evidence>
<feature type="transmembrane region" description="Helical" evidence="8">
    <location>
        <begin position="172"/>
        <end position="192"/>
    </location>
</feature>
<name>A0A1N7CHU4_9NOCA</name>
<organism evidence="10 11">
    <name type="scientific">Williamsia sterculiae</name>
    <dbReference type="NCBI Taxonomy" id="1344003"/>
    <lineage>
        <taxon>Bacteria</taxon>
        <taxon>Bacillati</taxon>
        <taxon>Actinomycetota</taxon>
        <taxon>Actinomycetes</taxon>
        <taxon>Mycobacteriales</taxon>
        <taxon>Nocardiaceae</taxon>
        <taxon>Williamsia</taxon>
    </lineage>
</organism>
<feature type="transmembrane region" description="Helical" evidence="8">
    <location>
        <begin position="82"/>
        <end position="107"/>
    </location>
</feature>
<dbReference type="GO" id="GO:0005886">
    <property type="term" value="C:plasma membrane"/>
    <property type="evidence" value="ECO:0007669"/>
    <property type="project" value="UniProtKB-SubCell"/>
</dbReference>
<feature type="region of interest" description="Disordered" evidence="7">
    <location>
        <begin position="510"/>
        <end position="536"/>
    </location>
</feature>
<feature type="transmembrane region" description="Helical" evidence="8">
    <location>
        <begin position="54"/>
        <end position="73"/>
    </location>
</feature>
<feature type="transmembrane region" description="Helical" evidence="8">
    <location>
        <begin position="139"/>
        <end position="160"/>
    </location>
</feature>
<keyword evidence="6 8" id="KW-0472">Membrane</keyword>
<feature type="transmembrane region" description="Helical" evidence="8">
    <location>
        <begin position="270"/>
        <end position="291"/>
    </location>
</feature>
<dbReference type="RefSeq" id="WP_076475640.1">
    <property type="nucleotide sequence ID" value="NZ_FTNT01000001.1"/>
</dbReference>
<accession>A0A1N7CHU4</accession>
<evidence type="ECO:0000256" key="1">
    <source>
        <dbReference type="ARBA" id="ARBA00004651"/>
    </source>
</evidence>
<feature type="transmembrane region" description="Helical" evidence="8">
    <location>
        <begin position="311"/>
        <end position="328"/>
    </location>
</feature>
<dbReference type="PANTHER" id="PTHR42718">
    <property type="entry name" value="MAJOR FACILITATOR SUPERFAMILY MULTIDRUG TRANSPORTER MFSC"/>
    <property type="match status" value="1"/>
</dbReference>
<dbReference type="EMBL" id="FTNT01000001">
    <property type="protein sequence ID" value="SIR63159.1"/>
    <property type="molecule type" value="Genomic_DNA"/>
</dbReference>
<dbReference type="OrthoDB" id="9781469at2"/>
<dbReference type="Pfam" id="PF07690">
    <property type="entry name" value="MFS_1"/>
    <property type="match status" value="1"/>
</dbReference>
<sequence>MISTSIRTREVHRWWALAALCLAELLVMIDNTIVNVALPTISRDLSAGISGLQWVVDAYTLVFAGLLLTGGYIGDRFGRRRALVVGIVGFASVSVVAATSTGLSALIAARAGLGVFAALVFPATLALVTHIFTDPRGRAAAVGIWSATAGVAVAIGPVLGGWLLEHYSWSSVFWINVPIGVGVMAIVLLVVPSPTPEQVGKLDVLGVLLSIVGLSLLTYSVIEGPHHGWGDYRTVGGLILSLVVLGLFVRREARIEFPILDVTLFMNRRFAAASGMIAVAFFALMGFIFLITQYFQAVQGYGALEAGLRTLPFAVVMAALSPVAMVVAKTFGAGRVAAVGSALMTAGFAVVEFSTRESSYWGLIVWSMSLMAAGLAMIAGPCTQIIMDSLTPAQAGAGSAVNDTTRELGGTLGVAVLGSILTSAYTAAVAGKLADVPMPADAKNAATESVMAGVEVAARAPETMRGALTTAIQDTFVTGLHNAVYAAISITALGAVIGWFMLRDKGVESPNGTHDSAAVEGDSDGALSDAEVVGRS</sequence>
<protein>
    <submittedName>
        <fullName evidence="10">Drug resistance transporter, EmrB/QacA subfamily</fullName>
    </submittedName>
</protein>
<dbReference type="PRINTS" id="PR01036">
    <property type="entry name" value="TCRTETB"/>
</dbReference>
<keyword evidence="2" id="KW-0813">Transport</keyword>
<dbReference type="STRING" id="1344003.SAMN05445060_0150"/>
<keyword evidence="5 8" id="KW-1133">Transmembrane helix</keyword>
<keyword evidence="4 8" id="KW-0812">Transmembrane</keyword>
<evidence type="ECO:0000259" key="9">
    <source>
        <dbReference type="PROSITE" id="PS50850"/>
    </source>
</evidence>
<dbReference type="PANTHER" id="PTHR42718:SF42">
    <property type="entry name" value="EXPORT PROTEIN"/>
    <property type="match status" value="1"/>
</dbReference>
<evidence type="ECO:0000256" key="6">
    <source>
        <dbReference type="ARBA" id="ARBA00023136"/>
    </source>
</evidence>
<dbReference type="Gene3D" id="1.20.1250.20">
    <property type="entry name" value="MFS general substrate transporter like domains"/>
    <property type="match status" value="1"/>
</dbReference>
<proteinExistence type="predicted"/>
<feature type="domain" description="Major facilitator superfamily (MFS) profile" evidence="9">
    <location>
        <begin position="16"/>
        <end position="506"/>
    </location>
</feature>
<keyword evidence="11" id="KW-1185">Reference proteome</keyword>
<dbReference type="InterPro" id="IPR011701">
    <property type="entry name" value="MFS"/>
</dbReference>
<evidence type="ECO:0000313" key="10">
    <source>
        <dbReference type="EMBL" id="SIR63159.1"/>
    </source>
</evidence>
<feature type="transmembrane region" description="Helical" evidence="8">
    <location>
        <begin position="234"/>
        <end position="249"/>
    </location>
</feature>
<evidence type="ECO:0000256" key="7">
    <source>
        <dbReference type="SAM" id="MobiDB-lite"/>
    </source>
</evidence>
<dbReference type="GO" id="GO:0022857">
    <property type="term" value="F:transmembrane transporter activity"/>
    <property type="evidence" value="ECO:0007669"/>
    <property type="project" value="InterPro"/>
</dbReference>
<dbReference type="SUPFAM" id="SSF103473">
    <property type="entry name" value="MFS general substrate transporter"/>
    <property type="match status" value="1"/>
</dbReference>
<feature type="transmembrane region" description="Helical" evidence="8">
    <location>
        <begin position="408"/>
        <end position="428"/>
    </location>
</feature>
<dbReference type="Gene3D" id="1.20.1720.10">
    <property type="entry name" value="Multidrug resistance protein D"/>
    <property type="match status" value="1"/>
</dbReference>
<gene>
    <name evidence="10" type="ORF">SAMN05445060_0150</name>
</gene>
<reference evidence="10 11" key="1">
    <citation type="submission" date="2017-01" db="EMBL/GenBank/DDBJ databases">
        <authorList>
            <person name="Mah S.A."/>
            <person name="Swanson W.J."/>
            <person name="Moy G.W."/>
            <person name="Vacquier V.D."/>
        </authorList>
    </citation>
    <scope>NUCLEOTIDE SEQUENCE [LARGE SCALE GENOMIC DNA]</scope>
    <source>
        <strain evidence="10 11">CPCC 203464</strain>
    </source>
</reference>
<evidence type="ECO:0000256" key="5">
    <source>
        <dbReference type="ARBA" id="ARBA00022989"/>
    </source>
</evidence>
<dbReference type="PROSITE" id="PS50850">
    <property type="entry name" value="MFS"/>
    <property type="match status" value="1"/>
</dbReference>
<evidence type="ECO:0000256" key="4">
    <source>
        <dbReference type="ARBA" id="ARBA00022692"/>
    </source>
</evidence>
<comment type="subcellular location">
    <subcellularLocation>
        <location evidence="1">Cell membrane</location>
        <topology evidence="1">Multi-pass membrane protein</topology>
    </subcellularLocation>
</comment>
<feature type="transmembrane region" description="Helical" evidence="8">
    <location>
        <begin position="113"/>
        <end position="132"/>
    </location>
</feature>
<dbReference type="AlphaFoldDB" id="A0A1N7CHU4"/>
<dbReference type="NCBIfam" id="TIGR00711">
    <property type="entry name" value="efflux_EmrB"/>
    <property type="match status" value="1"/>
</dbReference>
<feature type="transmembrane region" description="Helical" evidence="8">
    <location>
        <begin position="360"/>
        <end position="387"/>
    </location>
</feature>
<dbReference type="Proteomes" id="UP000186218">
    <property type="component" value="Unassembled WGS sequence"/>
</dbReference>
<dbReference type="CDD" id="cd17321">
    <property type="entry name" value="MFS_MMR_MDR_like"/>
    <property type="match status" value="1"/>
</dbReference>
<evidence type="ECO:0000256" key="2">
    <source>
        <dbReference type="ARBA" id="ARBA00022448"/>
    </source>
</evidence>
<keyword evidence="3" id="KW-1003">Cell membrane</keyword>
<dbReference type="InterPro" id="IPR036259">
    <property type="entry name" value="MFS_trans_sf"/>
</dbReference>